<organism evidence="1 2">
    <name type="scientific">Staurois parvus</name>
    <dbReference type="NCBI Taxonomy" id="386267"/>
    <lineage>
        <taxon>Eukaryota</taxon>
        <taxon>Metazoa</taxon>
        <taxon>Chordata</taxon>
        <taxon>Craniata</taxon>
        <taxon>Vertebrata</taxon>
        <taxon>Euteleostomi</taxon>
        <taxon>Amphibia</taxon>
        <taxon>Batrachia</taxon>
        <taxon>Anura</taxon>
        <taxon>Neobatrachia</taxon>
        <taxon>Ranoidea</taxon>
        <taxon>Ranidae</taxon>
        <taxon>Staurois</taxon>
    </lineage>
</organism>
<evidence type="ECO:0000313" key="1">
    <source>
        <dbReference type="EMBL" id="CAI9584242.1"/>
    </source>
</evidence>
<dbReference type="Proteomes" id="UP001162483">
    <property type="component" value="Unassembled WGS sequence"/>
</dbReference>
<feature type="non-terminal residue" evidence="1">
    <location>
        <position position="53"/>
    </location>
</feature>
<proteinExistence type="predicted"/>
<comment type="caution">
    <text evidence="1">The sequence shown here is derived from an EMBL/GenBank/DDBJ whole genome shotgun (WGS) entry which is preliminary data.</text>
</comment>
<name>A0ABN9EL92_9NEOB</name>
<reference evidence="1" key="1">
    <citation type="submission" date="2023-05" db="EMBL/GenBank/DDBJ databases">
        <authorList>
            <person name="Stuckert A."/>
        </authorList>
    </citation>
    <scope>NUCLEOTIDE SEQUENCE</scope>
</reference>
<dbReference type="EMBL" id="CATNWA010015534">
    <property type="protein sequence ID" value="CAI9584242.1"/>
    <property type="molecule type" value="Genomic_DNA"/>
</dbReference>
<accession>A0ABN9EL92</accession>
<evidence type="ECO:0000313" key="2">
    <source>
        <dbReference type="Proteomes" id="UP001162483"/>
    </source>
</evidence>
<gene>
    <name evidence="1" type="ORF">SPARVUS_LOCUS9985005</name>
</gene>
<protein>
    <submittedName>
        <fullName evidence="1">Uncharacterized protein</fullName>
    </submittedName>
</protein>
<sequence length="53" mass="6488">MSEQYRYPQNDPFLQSRQSDVLHKKHGKFFEVVFYLSKSFRKLKNIFFLLTVT</sequence>
<keyword evidence="2" id="KW-1185">Reference proteome</keyword>